<comment type="cofactor">
    <cofactor evidence="1">
        <name>thiamine diphosphate</name>
        <dbReference type="ChEBI" id="CHEBI:58937"/>
    </cofactor>
</comment>
<keyword evidence="6" id="KW-1185">Reference proteome</keyword>
<dbReference type="CDD" id="cd07036">
    <property type="entry name" value="TPP_PYR_E1-PDHc-beta_like"/>
    <property type="match status" value="1"/>
</dbReference>
<dbReference type="SUPFAM" id="SSF52518">
    <property type="entry name" value="Thiamin diphosphate-binding fold (THDP-binding)"/>
    <property type="match status" value="1"/>
</dbReference>
<dbReference type="InterPro" id="IPR005475">
    <property type="entry name" value="Transketolase-like_Pyr-bd"/>
</dbReference>
<evidence type="ECO:0000256" key="3">
    <source>
        <dbReference type="ARBA" id="ARBA00023052"/>
    </source>
</evidence>
<dbReference type="GeneID" id="73901745"/>
<dbReference type="AlphaFoldDB" id="A0ABD5NQ08"/>
<evidence type="ECO:0000259" key="4">
    <source>
        <dbReference type="SMART" id="SM00861"/>
    </source>
</evidence>
<dbReference type="InterPro" id="IPR033248">
    <property type="entry name" value="Transketolase_C"/>
</dbReference>
<dbReference type="Pfam" id="PF02779">
    <property type="entry name" value="Transket_pyr"/>
    <property type="match status" value="1"/>
</dbReference>
<dbReference type="Pfam" id="PF02780">
    <property type="entry name" value="Transketolase_C"/>
    <property type="match status" value="1"/>
</dbReference>
<sequence>MNATLVEAVNDALHVAMEADDRTVVFGEDVAESGGVFRATEGLKDEFGGERVLDTPITEIGIVGSAVGLAMAGFRPVAEIQFSGFLPPTFNQLVAMASRIRWRTRGEHSAPMVVRAPYGGGVRALEHHSESLEAVYGHIPGLKVAIPSTPADAKGMLLSAIADPDPVLFLEPKRIYRTHREEVPEGDATVPLGEAAIRQSGEDLTVIAWGSTMNDTVEAVEAVEERRDASIEVVDLRTISPFDRETVIESVKKTGRAAIVQEAAKTGGFASELIATINDRALMSLEAPVQRITGFDVPIPMLAMEDYYLPNPPRIEEGLERALDAEGGV</sequence>
<evidence type="ECO:0000256" key="2">
    <source>
        <dbReference type="ARBA" id="ARBA00023002"/>
    </source>
</evidence>
<evidence type="ECO:0000256" key="1">
    <source>
        <dbReference type="ARBA" id="ARBA00001964"/>
    </source>
</evidence>
<dbReference type="Gene3D" id="3.40.50.970">
    <property type="match status" value="1"/>
</dbReference>
<reference evidence="5 6" key="1">
    <citation type="journal article" date="2019" name="Int. J. Syst. Evol. Microbiol.">
        <title>The Global Catalogue of Microorganisms (GCM) 10K type strain sequencing project: providing services to taxonomists for standard genome sequencing and annotation.</title>
        <authorList>
            <consortium name="The Broad Institute Genomics Platform"/>
            <consortium name="The Broad Institute Genome Sequencing Center for Infectious Disease"/>
            <person name="Wu L."/>
            <person name="Ma J."/>
        </authorList>
    </citation>
    <scope>NUCLEOTIDE SEQUENCE [LARGE SCALE GENOMIC DNA]</scope>
    <source>
        <strain evidence="5 6">IBRC-M 10256</strain>
    </source>
</reference>
<dbReference type="SUPFAM" id="SSF52922">
    <property type="entry name" value="TK C-terminal domain-like"/>
    <property type="match status" value="1"/>
</dbReference>
<dbReference type="InterPro" id="IPR029061">
    <property type="entry name" value="THDP-binding"/>
</dbReference>
<comment type="caution">
    <text evidence="5">The sequence shown here is derived from an EMBL/GenBank/DDBJ whole genome shotgun (WGS) entry which is preliminary data.</text>
</comment>
<proteinExistence type="predicted"/>
<evidence type="ECO:0000313" key="6">
    <source>
        <dbReference type="Proteomes" id="UP001595846"/>
    </source>
</evidence>
<name>A0ABD5NQ08_9EURY</name>
<dbReference type="EC" id="1.2.4.-" evidence="5"/>
<dbReference type="SMART" id="SM00861">
    <property type="entry name" value="Transket_pyr"/>
    <property type="match status" value="1"/>
</dbReference>
<keyword evidence="2 5" id="KW-0560">Oxidoreductase</keyword>
<dbReference type="RefSeq" id="WP_256532647.1">
    <property type="nucleotide sequence ID" value="NZ_CP101824.1"/>
</dbReference>
<dbReference type="GO" id="GO:0006082">
    <property type="term" value="P:organic acid metabolic process"/>
    <property type="evidence" value="ECO:0007669"/>
    <property type="project" value="UniProtKB-ARBA"/>
</dbReference>
<dbReference type="Gene3D" id="3.40.50.920">
    <property type="match status" value="1"/>
</dbReference>
<dbReference type="PANTHER" id="PTHR43257:SF2">
    <property type="entry name" value="PYRUVATE DEHYDROGENASE E1 COMPONENT SUBUNIT BETA"/>
    <property type="match status" value="1"/>
</dbReference>
<dbReference type="InterPro" id="IPR009014">
    <property type="entry name" value="Transketo_C/PFOR_II"/>
</dbReference>
<dbReference type="GO" id="GO:0044272">
    <property type="term" value="P:sulfur compound biosynthetic process"/>
    <property type="evidence" value="ECO:0007669"/>
    <property type="project" value="UniProtKB-ARBA"/>
</dbReference>
<dbReference type="FunFam" id="3.40.50.970:FF:000001">
    <property type="entry name" value="Pyruvate dehydrogenase E1 beta subunit"/>
    <property type="match status" value="1"/>
</dbReference>
<evidence type="ECO:0000313" key="5">
    <source>
        <dbReference type="EMBL" id="MFC3958810.1"/>
    </source>
</evidence>
<dbReference type="GO" id="GO:0016491">
    <property type="term" value="F:oxidoreductase activity"/>
    <property type="evidence" value="ECO:0007669"/>
    <property type="project" value="UniProtKB-KW"/>
</dbReference>
<dbReference type="Proteomes" id="UP001595846">
    <property type="component" value="Unassembled WGS sequence"/>
</dbReference>
<organism evidence="5 6">
    <name type="scientific">Halovivax cerinus</name>
    <dbReference type="NCBI Taxonomy" id="1487865"/>
    <lineage>
        <taxon>Archaea</taxon>
        <taxon>Methanobacteriati</taxon>
        <taxon>Methanobacteriota</taxon>
        <taxon>Stenosarchaea group</taxon>
        <taxon>Halobacteria</taxon>
        <taxon>Halobacteriales</taxon>
        <taxon>Natrialbaceae</taxon>
        <taxon>Halovivax</taxon>
    </lineage>
</organism>
<gene>
    <name evidence="5" type="ORF">ACFOUR_10575</name>
</gene>
<dbReference type="PANTHER" id="PTHR43257">
    <property type="entry name" value="PYRUVATE DEHYDROGENASE E1 COMPONENT BETA SUBUNIT"/>
    <property type="match status" value="1"/>
</dbReference>
<feature type="domain" description="Transketolase-like pyrimidine-binding" evidence="4">
    <location>
        <begin position="3"/>
        <end position="178"/>
    </location>
</feature>
<dbReference type="FunFam" id="3.40.50.920:FF:000001">
    <property type="entry name" value="Pyruvate dehydrogenase E1 beta subunit"/>
    <property type="match status" value="1"/>
</dbReference>
<accession>A0ABD5NQ08</accession>
<protein>
    <submittedName>
        <fullName evidence="5">Alpha-ketoacid dehydrogenase subunit beta</fullName>
        <ecNumber evidence="5">1.2.4.-</ecNumber>
    </submittedName>
</protein>
<dbReference type="EMBL" id="JBHSAQ010000007">
    <property type="protein sequence ID" value="MFC3958810.1"/>
    <property type="molecule type" value="Genomic_DNA"/>
</dbReference>
<keyword evidence="3" id="KW-0786">Thiamine pyrophosphate</keyword>